<evidence type="ECO:0000256" key="3">
    <source>
        <dbReference type="SAM" id="MobiDB-lite"/>
    </source>
</evidence>
<keyword evidence="1 2" id="KW-0728">SH3 domain</keyword>
<dbReference type="InterPro" id="IPR001452">
    <property type="entry name" value="SH3_domain"/>
</dbReference>
<dbReference type="PROSITE" id="PS50002">
    <property type="entry name" value="SH3"/>
    <property type="match status" value="1"/>
</dbReference>
<dbReference type="PANTHER" id="PTHR46333:SF2">
    <property type="entry name" value="CYTOKINESIS PROTEIN 3"/>
    <property type="match status" value="1"/>
</dbReference>
<dbReference type="Proteomes" id="UP000654370">
    <property type="component" value="Unassembled WGS sequence"/>
</dbReference>
<dbReference type="PANTHER" id="PTHR46333">
    <property type="entry name" value="CYTOKINESIS PROTEIN 3"/>
    <property type="match status" value="1"/>
</dbReference>
<dbReference type="InterPro" id="IPR002931">
    <property type="entry name" value="Transglutaminase-like"/>
</dbReference>
<dbReference type="InterPro" id="IPR052557">
    <property type="entry name" value="CAP/Cytokinesis_protein"/>
</dbReference>
<comment type="caution">
    <text evidence="5">The sequence shown here is derived from an EMBL/GenBank/DDBJ whole genome shotgun (WGS) entry which is preliminary data.</text>
</comment>
<evidence type="ECO:0000256" key="2">
    <source>
        <dbReference type="PROSITE-ProRule" id="PRU00192"/>
    </source>
</evidence>
<feature type="compositionally biased region" description="Polar residues" evidence="3">
    <location>
        <begin position="107"/>
        <end position="118"/>
    </location>
</feature>
<dbReference type="SMART" id="SM00460">
    <property type="entry name" value="TGc"/>
    <property type="match status" value="1"/>
</dbReference>
<gene>
    <name evidence="5" type="ORF">INT43_007230</name>
</gene>
<evidence type="ECO:0000313" key="5">
    <source>
        <dbReference type="EMBL" id="KAG2182303.1"/>
    </source>
</evidence>
<dbReference type="GO" id="GO:0005737">
    <property type="term" value="C:cytoplasm"/>
    <property type="evidence" value="ECO:0007669"/>
    <property type="project" value="TreeGrafter"/>
</dbReference>
<name>A0A8H7UJP9_MORIS</name>
<dbReference type="InterPro" id="IPR036028">
    <property type="entry name" value="SH3-like_dom_sf"/>
</dbReference>
<dbReference type="Gene3D" id="3.10.620.30">
    <property type="match status" value="1"/>
</dbReference>
<feature type="compositionally biased region" description="Basic and acidic residues" evidence="3">
    <location>
        <begin position="52"/>
        <end position="62"/>
    </location>
</feature>
<sequence length="596" mass="66552">MDLSFSKGELIDVLGVESNDWVNGCSESGKFGSFPKQYVDELTEPLYREQNNIDHDQNRDQVNRVNVPVPPPRPSPSSNPVIPIATKPTAKSARAANASPALPPRNTTPRSSSNSINVFQGSANADLGRYTPDDSTQDALDRLVYGTTAVKAPDFTEKLYWEESDMVELDEYARACPIEYTSSVRDLAAYLTEPFPEPLHKIRAIFAWVTDNISYDVHSFLNKISRSQQPVDVLKSRSSVCEGYARLTQALGEASNLPIRQISGYAKGAFLSPKRGMRVDQQGGHAWNSILLHGQYLMIDSTWGAGHLVTDGAPAFKKKFNPYYFLTDPYQFIYTHFPKDNREQYLTPPLSESDFFELPWVQPLYHKYSLIIQSPKPRSPILETSNDILDIYIEALDETTSSNIRSISGQLKYDNGQLVPLSGQKAVGYSSEGRMLWWIHVVCNAPGTFNMNLFLGESSGATNSAQSHSQRSEQLMTMTIINHGRGSAKTPIQVAAIPRPITILSPLYQEIPLGTQHFQIVVHNTPGEQTPPPNLSVMSSWQDQQILQIVKQESGEAWYESEITFREPKKLMLAIEKPTAIPGRKEVSYISTFIVG</sequence>
<dbReference type="Gene3D" id="2.30.30.40">
    <property type="entry name" value="SH3 Domains"/>
    <property type="match status" value="1"/>
</dbReference>
<dbReference type="InterPro" id="IPR038765">
    <property type="entry name" value="Papain-like_cys_pep_sf"/>
</dbReference>
<feature type="compositionally biased region" description="Low complexity" evidence="3">
    <location>
        <begin position="78"/>
        <end position="100"/>
    </location>
</feature>
<dbReference type="SUPFAM" id="SSF54001">
    <property type="entry name" value="Cysteine proteinases"/>
    <property type="match status" value="1"/>
</dbReference>
<reference evidence="5" key="1">
    <citation type="submission" date="2020-12" db="EMBL/GenBank/DDBJ databases">
        <title>Metabolic potential, ecology and presence of endohyphal bacteria is reflected in genomic diversity of Mucoromycotina.</title>
        <authorList>
            <person name="Muszewska A."/>
            <person name="Okrasinska A."/>
            <person name="Steczkiewicz K."/>
            <person name="Drgas O."/>
            <person name="Orlowska M."/>
            <person name="Perlinska-Lenart U."/>
            <person name="Aleksandrzak-Piekarczyk T."/>
            <person name="Szatraj K."/>
            <person name="Zielenkiewicz U."/>
            <person name="Pilsyk S."/>
            <person name="Malc E."/>
            <person name="Mieczkowski P."/>
            <person name="Kruszewska J.S."/>
            <person name="Biernat P."/>
            <person name="Pawlowska J."/>
        </authorList>
    </citation>
    <scope>NUCLEOTIDE SEQUENCE</scope>
    <source>
        <strain evidence="5">WA0000067209</strain>
    </source>
</reference>
<dbReference type="Pfam" id="PF01841">
    <property type="entry name" value="Transglut_core"/>
    <property type="match status" value="1"/>
</dbReference>
<accession>A0A8H7UJP9</accession>
<proteinExistence type="predicted"/>
<dbReference type="SUPFAM" id="SSF50044">
    <property type="entry name" value="SH3-domain"/>
    <property type="match status" value="1"/>
</dbReference>
<feature type="region of interest" description="Disordered" evidence="3">
    <location>
        <begin position="52"/>
        <end position="118"/>
    </location>
</feature>
<feature type="compositionally biased region" description="Pro residues" evidence="3">
    <location>
        <begin position="68"/>
        <end position="77"/>
    </location>
</feature>
<evidence type="ECO:0000256" key="1">
    <source>
        <dbReference type="ARBA" id="ARBA00022443"/>
    </source>
</evidence>
<keyword evidence="6" id="KW-1185">Reference proteome</keyword>
<dbReference type="EMBL" id="JAEPQZ010000004">
    <property type="protein sequence ID" value="KAG2182303.1"/>
    <property type="molecule type" value="Genomic_DNA"/>
</dbReference>
<dbReference type="OrthoDB" id="6129702at2759"/>
<protein>
    <recommendedName>
        <fullName evidence="4">SH3 domain-containing protein</fullName>
    </recommendedName>
</protein>
<evidence type="ECO:0000313" key="6">
    <source>
        <dbReference type="Proteomes" id="UP000654370"/>
    </source>
</evidence>
<evidence type="ECO:0000259" key="4">
    <source>
        <dbReference type="PROSITE" id="PS50002"/>
    </source>
</evidence>
<dbReference type="CDD" id="cd00174">
    <property type="entry name" value="SH3"/>
    <property type="match status" value="1"/>
</dbReference>
<organism evidence="5 6">
    <name type="scientific">Mortierella isabellina</name>
    <name type="common">Filamentous fungus</name>
    <name type="synonym">Umbelopsis isabellina</name>
    <dbReference type="NCBI Taxonomy" id="91625"/>
    <lineage>
        <taxon>Eukaryota</taxon>
        <taxon>Fungi</taxon>
        <taxon>Fungi incertae sedis</taxon>
        <taxon>Mucoromycota</taxon>
        <taxon>Mucoromycotina</taxon>
        <taxon>Umbelopsidomycetes</taxon>
        <taxon>Umbelopsidales</taxon>
        <taxon>Umbelopsidaceae</taxon>
        <taxon>Umbelopsis</taxon>
    </lineage>
</organism>
<dbReference type="Pfam" id="PF07653">
    <property type="entry name" value="SH3_2"/>
    <property type="match status" value="1"/>
</dbReference>
<feature type="domain" description="SH3" evidence="4">
    <location>
        <begin position="1"/>
        <end position="44"/>
    </location>
</feature>
<dbReference type="AlphaFoldDB" id="A0A8H7UJP9"/>